<feature type="domain" description="Glycoside hydrolase family 2 catalytic" evidence="5">
    <location>
        <begin position="325"/>
        <end position="398"/>
    </location>
</feature>
<sequence length="797" mass="90416">MNESISLNYNWKFHFGEIQKPKLLAKKSYAFGGLTAPLENETGNILPIGPGGNHFLSLISNGDVNKGLQNLAGTEFVKSLDKTWQAINIPDDWKRREPYQNDSSTLMTGSKNNGIAYYRKTFNLTKESLKEKEYLLHFDGIMGSSDVWFNGCYLGHNDSGYVAIDYDISAIIKFARTGDNVILVRTDTTTGSEGWWYEGAGIYKNVWLEVRDLVHLESDEFYFRTVEINEQNAKMMVNFAVKNDLDHPVSIRPKIKINQKIQLDFETVTLQSRSARQFNKIFAIKAPKLWSPEHPNLYQARLEIENDFLERSFGIKTVSYDVNGFHLNGCLYQLKGVCEHQDFGGVGVALNQDIIDFKVKRLKKMGVNALRSAHHFASEELLNACDRLGIVLIDENRLLEATPWRLNNLTKMIKKSRCHVSISFWSIANEEIIGNTEYGCRSVKKITEIIRSLSPDTLLISAELLNPEGKVNDDYLKYFDILGVNYPEAGVMGKGAELIHQSHPGLPMMCTENASYFSTRGIYKDDAVNCHTNNFGSLYSMVLPGKRKPGDPGVGGTARPETVMSYIHEHEYMSGVFLWTAFDYYGEPSPFGWPGISSQFGIMDLGGLPKDYFYYYQAQWQHQPVLHLMPSWNKTDLTIENGQTRVRVFSNLDEVELFINHKSLGKKVVKNYECDWLVEYEPGELLARGYVKDNVLLDDKKETSGKISKVDTSVLYHGKKCTLFQLKAIDKQNNFVPDDNHLLKIKAENGQIIGLVNGNPSDISEYSLSKIKLFSGKAVVIVKHEENVLPQVYVEFN</sequence>
<dbReference type="Pfam" id="PF18565">
    <property type="entry name" value="Glyco_hydro2_C5"/>
    <property type="match status" value="1"/>
</dbReference>
<feature type="domain" description="Glycosyl hydrolases family 2 sugar binding" evidence="6">
    <location>
        <begin position="111"/>
        <end position="208"/>
    </location>
</feature>
<dbReference type="InterPro" id="IPR013783">
    <property type="entry name" value="Ig-like_fold"/>
</dbReference>
<dbReference type="Pfam" id="PF02837">
    <property type="entry name" value="Glyco_hydro_2_N"/>
    <property type="match status" value="1"/>
</dbReference>
<evidence type="ECO:0000256" key="1">
    <source>
        <dbReference type="ARBA" id="ARBA00007401"/>
    </source>
</evidence>
<dbReference type="InterPro" id="IPR006102">
    <property type="entry name" value="Ig-like_GH2"/>
</dbReference>
<dbReference type="InterPro" id="IPR006104">
    <property type="entry name" value="Glyco_hydro_2_N"/>
</dbReference>
<keyword evidence="2" id="KW-0378">Hydrolase</keyword>
<proteinExistence type="inferred from homology"/>
<dbReference type="RefSeq" id="WP_220221029.1">
    <property type="nucleotide sequence ID" value="NZ_CP048268.1"/>
</dbReference>
<dbReference type="SUPFAM" id="SSF51445">
    <property type="entry name" value="(Trans)glycosidases"/>
    <property type="match status" value="1"/>
</dbReference>
<evidence type="ECO:0000259" key="6">
    <source>
        <dbReference type="Pfam" id="PF02837"/>
    </source>
</evidence>
<feature type="domain" description="DUF4982" evidence="7">
    <location>
        <begin position="642"/>
        <end position="693"/>
    </location>
</feature>
<dbReference type="InterPro" id="IPR051913">
    <property type="entry name" value="GH2_Domain-Containing"/>
</dbReference>
<gene>
    <name evidence="9" type="ORF">GYM71_04190</name>
</gene>
<dbReference type="Gene3D" id="2.60.40.10">
    <property type="entry name" value="Immunoglobulins"/>
    <property type="match status" value="3"/>
</dbReference>
<dbReference type="SUPFAM" id="SSF49303">
    <property type="entry name" value="beta-Galactosidase/glucuronidase domain"/>
    <property type="match status" value="1"/>
</dbReference>
<protein>
    <submittedName>
        <fullName evidence="9">DUF4982 domain-containing protein</fullName>
    </submittedName>
</protein>
<evidence type="ECO:0000259" key="7">
    <source>
        <dbReference type="Pfam" id="PF16355"/>
    </source>
</evidence>
<dbReference type="EMBL" id="CP048268">
    <property type="protein sequence ID" value="QYN52650.1"/>
    <property type="molecule type" value="Genomic_DNA"/>
</dbReference>
<feature type="domain" description="Glycoside hydrolase family 2 immunoglobulin-like beta-sandwich" evidence="4">
    <location>
        <begin position="221"/>
        <end position="315"/>
    </location>
</feature>
<reference evidence="9 10" key="1">
    <citation type="submission" date="2020-01" db="EMBL/GenBank/DDBJ databases">
        <title>Vast differences in strain-level diversity in the gut microbiota of two closely related honey bee species.</title>
        <authorList>
            <person name="Ellegaard K.M."/>
            <person name="Suenami S."/>
            <person name="Miyazaki R."/>
            <person name="Engel P."/>
        </authorList>
    </citation>
    <scope>NUCLEOTIDE SEQUENCE [LARGE SCALE GENOMIC DNA]</scope>
    <source>
        <strain evidence="9 10">ESL0416</strain>
    </source>
</reference>
<evidence type="ECO:0000256" key="2">
    <source>
        <dbReference type="ARBA" id="ARBA00022801"/>
    </source>
</evidence>
<evidence type="ECO:0000259" key="8">
    <source>
        <dbReference type="Pfam" id="PF18565"/>
    </source>
</evidence>
<dbReference type="InterPro" id="IPR006103">
    <property type="entry name" value="Glyco_hydro_2_cat"/>
</dbReference>
<dbReference type="Pfam" id="PF16355">
    <property type="entry name" value="DUF4982"/>
    <property type="match status" value="1"/>
</dbReference>
<dbReference type="InterPro" id="IPR008979">
    <property type="entry name" value="Galactose-bd-like_sf"/>
</dbReference>
<evidence type="ECO:0000313" key="9">
    <source>
        <dbReference type="EMBL" id="QYN52650.1"/>
    </source>
</evidence>
<dbReference type="InterPro" id="IPR017853">
    <property type="entry name" value="GH"/>
</dbReference>
<evidence type="ECO:0000313" key="10">
    <source>
        <dbReference type="Proteomes" id="UP000826550"/>
    </source>
</evidence>
<dbReference type="Pfam" id="PF00703">
    <property type="entry name" value="Glyco_hydro_2"/>
    <property type="match status" value="1"/>
</dbReference>
<evidence type="ECO:0000259" key="5">
    <source>
        <dbReference type="Pfam" id="PF02836"/>
    </source>
</evidence>
<organism evidence="9 10">
    <name type="scientific">Lactobacillus panisapium</name>
    <dbReference type="NCBI Taxonomy" id="2012495"/>
    <lineage>
        <taxon>Bacteria</taxon>
        <taxon>Bacillati</taxon>
        <taxon>Bacillota</taxon>
        <taxon>Bacilli</taxon>
        <taxon>Lactobacillales</taxon>
        <taxon>Lactobacillaceae</taxon>
        <taxon>Lactobacillus</taxon>
    </lineage>
</organism>
<dbReference type="SUPFAM" id="SSF49785">
    <property type="entry name" value="Galactose-binding domain-like"/>
    <property type="match status" value="1"/>
</dbReference>
<dbReference type="InterPro" id="IPR040605">
    <property type="entry name" value="Glyco_hydro2_dom5"/>
</dbReference>
<keyword evidence="10" id="KW-1185">Reference proteome</keyword>
<dbReference type="PANTHER" id="PTHR42732:SF1">
    <property type="entry name" value="BETA-MANNOSIDASE"/>
    <property type="match status" value="1"/>
</dbReference>
<dbReference type="Pfam" id="PF02836">
    <property type="entry name" value="Glyco_hydro_2_C"/>
    <property type="match status" value="1"/>
</dbReference>
<dbReference type="Gene3D" id="2.60.120.260">
    <property type="entry name" value="Galactose-binding domain-like"/>
    <property type="match status" value="1"/>
</dbReference>
<keyword evidence="3" id="KW-0326">Glycosidase</keyword>
<dbReference type="Proteomes" id="UP000826550">
    <property type="component" value="Chromosome"/>
</dbReference>
<dbReference type="PANTHER" id="PTHR42732">
    <property type="entry name" value="BETA-GALACTOSIDASE"/>
    <property type="match status" value="1"/>
</dbReference>
<evidence type="ECO:0000259" key="4">
    <source>
        <dbReference type="Pfam" id="PF00703"/>
    </source>
</evidence>
<comment type="similarity">
    <text evidence="1">Belongs to the glycosyl hydrolase 2 family.</text>
</comment>
<feature type="domain" description="Glycoside hydrolase family 2" evidence="8">
    <location>
        <begin position="716"/>
        <end position="786"/>
    </location>
</feature>
<dbReference type="InterPro" id="IPR036156">
    <property type="entry name" value="Beta-gal/glucu_dom_sf"/>
</dbReference>
<name>A0ABX8W6V4_9LACO</name>
<evidence type="ECO:0000256" key="3">
    <source>
        <dbReference type="ARBA" id="ARBA00023295"/>
    </source>
</evidence>
<dbReference type="InterPro" id="IPR032311">
    <property type="entry name" value="DUF4982"/>
</dbReference>
<accession>A0ABX8W6V4</accession>
<dbReference type="Gene3D" id="3.20.20.80">
    <property type="entry name" value="Glycosidases"/>
    <property type="match status" value="1"/>
</dbReference>